<sequence length="41" mass="4672">MFFIVKEGCGEDQVLLTMKNIVKVANPSRLRMLFIPSAFAR</sequence>
<evidence type="ECO:0000313" key="1">
    <source>
        <dbReference type="EMBL" id="MBP1988470.1"/>
    </source>
</evidence>
<keyword evidence="2" id="KW-1185">Reference proteome</keyword>
<gene>
    <name evidence="1" type="ORF">J2Z66_000065</name>
</gene>
<organism evidence="1 2">
    <name type="scientific">Paenibacillus eucommiae</name>
    <dbReference type="NCBI Taxonomy" id="1355755"/>
    <lineage>
        <taxon>Bacteria</taxon>
        <taxon>Bacillati</taxon>
        <taxon>Bacillota</taxon>
        <taxon>Bacilli</taxon>
        <taxon>Bacillales</taxon>
        <taxon>Paenibacillaceae</taxon>
        <taxon>Paenibacillus</taxon>
    </lineage>
</organism>
<reference evidence="1 2" key="1">
    <citation type="submission" date="2021-03" db="EMBL/GenBank/DDBJ databases">
        <title>Genomic Encyclopedia of Type Strains, Phase IV (KMG-IV): sequencing the most valuable type-strain genomes for metagenomic binning, comparative biology and taxonomic classification.</title>
        <authorList>
            <person name="Goeker M."/>
        </authorList>
    </citation>
    <scope>NUCLEOTIDE SEQUENCE [LARGE SCALE GENOMIC DNA]</scope>
    <source>
        <strain evidence="1 2">DSM 26048</strain>
    </source>
</reference>
<dbReference type="Proteomes" id="UP001519287">
    <property type="component" value="Unassembled WGS sequence"/>
</dbReference>
<comment type="caution">
    <text evidence="1">The sequence shown here is derived from an EMBL/GenBank/DDBJ whole genome shotgun (WGS) entry which is preliminary data.</text>
</comment>
<protein>
    <submittedName>
        <fullName evidence="1">Uncharacterized protein</fullName>
    </submittedName>
</protein>
<name>A0ABS4ILM2_9BACL</name>
<accession>A0ABS4ILM2</accession>
<proteinExistence type="predicted"/>
<dbReference type="EMBL" id="JAGGLB010000001">
    <property type="protein sequence ID" value="MBP1988470.1"/>
    <property type="molecule type" value="Genomic_DNA"/>
</dbReference>
<evidence type="ECO:0000313" key="2">
    <source>
        <dbReference type="Proteomes" id="UP001519287"/>
    </source>
</evidence>